<keyword evidence="4 7" id="KW-0560">Oxidoreductase</keyword>
<keyword evidence="3 7" id="KW-0521">NADP</keyword>
<evidence type="ECO:0000256" key="3">
    <source>
        <dbReference type="ARBA" id="ARBA00022857"/>
    </source>
</evidence>
<dbReference type="Pfam" id="PF01488">
    <property type="entry name" value="Shikimate_DH"/>
    <property type="match status" value="1"/>
</dbReference>
<feature type="binding site" evidence="7">
    <location>
        <begin position="148"/>
        <end position="152"/>
    </location>
    <ligand>
        <name>NADP(+)</name>
        <dbReference type="ChEBI" id="CHEBI:58349"/>
    </ligand>
</feature>
<feature type="binding site" evidence="7">
    <location>
        <position position="61"/>
    </location>
    <ligand>
        <name>shikimate</name>
        <dbReference type="ChEBI" id="CHEBI:36208"/>
    </ligand>
</feature>
<dbReference type="Pfam" id="PF18317">
    <property type="entry name" value="SDH_C"/>
    <property type="match status" value="1"/>
</dbReference>
<feature type="binding site" evidence="7">
    <location>
        <position position="278"/>
    </location>
    <ligand>
        <name>shikimate</name>
        <dbReference type="ChEBI" id="CHEBI:36208"/>
    </ligand>
</feature>
<dbReference type="Gene3D" id="3.40.50.10860">
    <property type="entry name" value="Leucine Dehydrogenase, chain A, domain 1"/>
    <property type="match status" value="1"/>
</dbReference>
<evidence type="ECO:0000313" key="12">
    <source>
        <dbReference type="EMBL" id="GAA3963336.1"/>
    </source>
</evidence>
<evidence type="ECO:0000259" key="10">
    <source>
        <dbReference type="Pfam" id="PF08501"/>
    </source>
</evidence>
<evidence type="ECO:0000256" key="4">
    <source>
        <dbReference type="ARBA" id="ARBA00023002"/>
    </source>
</evidence>
<dbReference type="HAMAP" id="MF_00222">
    <property type="entry name" value="Shikimate_DH_AroE"/>
    <property type="match status" value="1"/>
</dbReference>
<dbReference type="InterPro" id="IPR022893">
    <property type="entry name" value="Shikimate_DH_fam"/>
</dbReference>
<protein>
    <recommendedName>
        <fullName evidence="2 7">Shikimate dehydrogenase (NADP(+))</fullName>
        <shortName evidence="7">SDH</shortName>
        <ecNumber evidence="2 7">1.1.1.25</ecNumber>
    </recommendedName>
</protein>
<comment type="similarity">
    <text evidence="7">Belongs to the shikimate dehydrogenase family.</text>
</comment>
<keyword evidence="13" id="KW-1185">Reference proteome</keyword>
<evidence type="ECO:0000259" key="11">
    <source>
        <dbReference type="Pfam" id="PF18317"/>
    </source>
</evidence>
<keyword evidence="7" id="KW-0028">Amino-acid biosynthesis</keyword>
<evidence type="ECO:0000256" key="6">
    <source>
        <dbReference type="ARBA" id="ARBA00049442"/>
    </source>
</evidence>
<feature type="binding site" evidence="7">
    <location>
        <position position="249"/>
    </location>
    <ligand>
        <name>shikimate</name>
        <dbReference type="ChEBI" id="CHEBI:36208"/>
    </ligand>
</feature>
<evidence type="ECO:0000259" key="9">
    <source>
        <dbReference type="Pfam" id="PF01488"/>
    </source>
</evidence>
<gene>
    <name evidence="7 12" type="primary">aroE</name>
    <name evidence="12" type="ORF">GCM10022278_21450</name>
</gene>
<dbReference type="Pfam" id="PF08501">
    <property type="entry name" value="Shikimate_dh_N"/>
    <property type="match status" value="1"/>
</dbReference>
<dbReference type="CDD" id="cd01065">
    <property type="entry name" value="NAD_bind_Shikimate_DH"/>
    <property type="match status" value="1"/>
</dbReference>
<dbReference type="PANTHER" id="PTHR21089:SF1">
    <property type="entry name" value="BIFUNCTIONAL 3-DEHYDROQUINATE DEHYDRATASE_SHIKIMATE DEHYDROGENASE, CHLOROPLASTIC"/>
    <property type="match status" value="1"/>
</dbReference>
<dbReference type="Gene3D" id="3.40.50.720">
    <property type="entry name" value="NAD(P)-binding Rossmann-like Domain"/>
    <property type="match status" value="1"/>
</dbReference>
<feature type="binding site" evidence="7">
    <location>
        <position position="86"/>
    </location>
    <ligand>
        <name>shikimate</name>
        <dbReference type="ChEBI" id="CHEBI:36208"/>
    </ligand>
</feature>
<feature type="binding site" evidence="7">
    <location>
        <position position="247"/>
    </location>
    <ligand>
        <name>NADP(+)</name>
        <dbReference type="ChEBI" id="CHEBI:58349"/>
    </ligand>
</feature>
<evidence type="ECO:0000256" key="1">
    <source>
        <dbReference type="ARBA" id="ARBA00004871"/>
    </source>
</evidence>
<dbReference type="EC" id="1.1.1.25" evidence="2 7"/>
<feature type="binding site" evidence="7">
    <location>
        <position position="271"/>
    </location>
    <ligand>
        <name>NADP(+)</name>
        <dbReference type="ChEBI" id="CHEBI:58349"/>
    </ligand>
</feature>
<keyword evidence="5 7" id="KW-0057">Aromatic amino acid biosynthesis</keyword>
<comment type="function">
    <text evidence="7">Involved in the biosynthesis of the chorismate, which leads to the biosynthesis of aromatic amino acids. Catalyzes the reversible NADPH linked reduction of 3-dehydroshikimate (DHSA) to yield shikimate (SA).</text>
</comment>
<reference evidence="13" key="1">
    <citation type="journal article" date="2019" name="Int. J. Syst. Evol. Microbiol.">
        <title>The Global Catalogue of Microorganisms (GCM) 10K type strain sequencing project: providing services to taxonomists for standard genome sequencing and annotation.</title>
        <authorList>
            <consortium name="The Broad Institute Genomics Platform"/>
            <consortium name="The Broad Institute Genome Sequencing Center for Infectious Disease"/>
            <person name="Wu L."/>
            <person name="Ma J."/>
        </authorList>
    </citation>
    <scope>NUCLEOTIDE SEQUENCE [LARGE SCALE GENOMIC DNA]</scope>
    <source>
        <strain evidence="13">JCM 17555</strain>
    </source>
</reference>
<feature type="binding site" evidence="7">
    <location>
        <position position="123"/>
    </location>
    <ligand>
        <name>shikimate</name>
        <dbReference type="ChEBI" id="CHEBI:36208"/>
    </ligand>
</feature>
<evidence type="ECO:0000313" key="13">
    <source>
        <dbReference type="Proteomes" id="UP001501337"/>
    </source>
</evidence>
<proteinExistence type="inferred from homology"/>
<dbReference type="InterPro" id="IPR006151">
    <property type="entry name" value="Shikm_DH/Glu-tRNA_Rdtase"/>
</dbReference>
<dbReference type="InterPro" id="IPR036291">
    <property type="entry name" value="NAD(P)-bd_dom_sf"/>
</dbReference>
<feature type="domain" description="Quinate/shikimate 5-dehydrogenase/glutamyl-tRNA reductase" evidence="9">
    <location>
        <begin position="138"/>
        <end position="224"/>
    </location>
</feature>
<feature type="binding site" evidence="7">
    <location>
        <begin position="14"/>
        <end position="16"/>
    </location>
    <ligand>
        <name>shikimate</name>
        <dbReference type="ChEBI" id="CHEBI:36208"/>
    </ligand>
</feature>
<feature type="domain" description="SDH C-terminal" evidence="11">
    <location>
        <begin position="271"/>
        <end position="301"/>
    </location>
</feature>
<dbReference type="EMBL" id="BAABBO010000009">
    <property type="protein sequence ID" value="GAA3963336.1"/>
    <property type="molecule type" value="Genomic_DNA"/>
</dbReference>
<dbReference type="SUPFAM" id="SSF51735">
    <property type="entry name" value="NAD(P)-binding Rossmann-fold domains"/>
    <property type="match status" value="1"/>
</dbReference>
<dbReference type="InterPro" id="IPR013708">
    <property type="entry name" value="Shikimate_DH-bd_N"/>
</dbReference>
<comment type="catalytic activity">
    <reaction evidence="6 7">
        <text>shikimate + NADP(+) = 3-dehydroshikimate + NADPH + H(+)</text>
        <dbReference type="Rhea" id="RHEA:17737"/>
        <dbReference type="ChEBI" id="CHEBI:15378"/>
        <dbReference type="ChEBI" id="CHEBI:16630"/>
        <dbReference type="ChEBI" id="CHEBI:36208"/>
        <dbReference type="ChEBI" id="CHEBI:57783"/>
        <dbReference type="ChEBI" id="CHEBI:58349"/>
        <dbReference type="EC" id="1.1.1.25"/>
    </reaction>
</comment>
<accession>A0ABP7PCI4</accession>
<evidence type="ECO:0000256" key="8">
    <source>
        <dbReference type="SAM" id="MobiDB-lite"/>
    </source>
</evidence>
<name>A0ABP7PCI4_9GAMM</name>
<dbReference type="PANTHER" id="PTHR21089">
    <property type="entry name" value="SHIKIMATE DEHYDROGENASE"/>
    <property type="match status" value="1"/>
</dbReference>
<dbReference type="RefSeq" id="WP_344806126.1">
    <property type="nucleotide sequence ID" value="NZ_BAABBO010000009.1"/>
</dbReference>
<dbReference type="InterPro" id="IPR041121">
    <property type="entry name" value="SDH_C"/>
</dbReference>
<dbReference type="InterPro" id="IPR046346">
    <property type="entry name" value="Aminoacid_DH-like_N_sf"/>
</dbReference>
<comment type="caution">
    <text evidence="12">The sequence shown here is derived from an EMBL/GenBank/DDBJ whole genome shotgun (WGS) entry which is preliminary data.</text>
</comment>
<comment type="caution">
    <text evidence="7">Lacks conserved residue(s) required for the propagation of feature annotation.</text>
</comment>
<feature type="active site" description="Proton acceptor" evidence="7">
    <location>
        <position position="65"/>
    </location>
</feature>
<dbReference type="SUPFAM" id="SSF53223">
    <property type="entry name" value="Aminoacid dehydrogenase-like, N-terminal domain"/>
    <property type="match status" value="1"/>
</dbReference>
<sequence length="304" mass="32617">MDMYAVIGHPIAHSKSPKIHAMFAQQTRQDMEYLALQAPLDGFRQTVSDFFAKGGKGVNVTVPFKEQARAFATECSLEAEYSGAVNTLMIGRPAGSASLPTPGRSADGRRESEPRFTYGHNTDGEGLVADLQTNIGFRLAGQSVLLVGAGGAAKGCLHPLLEAGVSRLTVTNRSPSKAFALVSMAAENRKSRRADDSVLDACALADTAHLTMRPYDLIINATSASLQADVPDLPVELVRADQLIYDMMYSHDDTAFITWCKRHGATHCADGIGMLVEQAAAAFRLWRGVVPDTAPVLEALRKGL</sequence>
<evidence type="ECO:0000256" key="7">
    <source>
        <dbReference type="HAMAP-Rule" id="MF_00222"/>
    </source>
</evidence>
<feature type="region of interest" description="Disordered" evidence="8">
    <location>
        <begin position="93"/>
        <end position="113"/>
    </location>
</feature>
<comment type="subunit">
    <text evidence="7">Homodimer.</text>
</comment>
<evidence type="ECO:0000256" key="5">
    <source>
        <dbReference type="ARBA" id="ARBA00023141"/>
    </source>
</evidence>
<comment type="pathway">
    <text evidence="1 7">Metabolic intermediate biosynthesis; chorismate biosynthesis; chorismate from D-erythrose 4-phosphate and phosphoenolpyruvate: step 4/7.</text>
</comment>
<dbReference type="Proteomes" id="UP001501337">
    <property type="component" value="Unassembled WGS sequence"/>
</dbReference>
<evidence type="ECO:0000256" key="2">
    <source>
        <dbReference type="ARBA" id="ARBA00012962"/>
    </source>
</evidence>
<organism evidence="12 13">
    <name type="scientific">Allohahella marinimesophila</name>
    <dbReference type="NCBI Taxonomy" id="1054972"/>
    <lineage>
        <taxon>Bacteria</taxon>
        <taxon>Pseudomonadati</taxon>
        <taxon>Pseudomonadota</taxon>
        <taxon>Gammaproteobacteria</taxon>
        <taxon>Oceanospirillales</taxon>
        <taxon>Hahellaceae</taxon>
        <taxon>Allohahella</taxon>
    </lineage>
</organism>
<feature type="domain" description="Shikimate dehydrogenase substrate binding N-terminal" evidence="10">
    <location>
        <begin position="6"/>
        <end position="88"/>
    </location>
</feature>